<dbReference type="Proteomes" id="UP001139521">
    <property type="component" value="Unassembled WGS sequence"/>
</dbReference>
<accession>A0A9X1ZXV8</accession>
<evidence type="ECO:0000313" key="2">
    <source>
        <dbReference type="Proteomes" id="UP001139521"/>
    </source>
</evidence>
<protein>
    <submittedName>
        <fullName evidence="1">Uncharacterized protein</fullName>
    </submittedName>
</protein>
<comment type="caution">
    <text evidence="1">The sequence shown here is derived from an EMBL/GenBank/DDBJ whole genome shotgun (WGS) entry which is preliminary data.</text>
</comment>
<reference evidence="1" key="1">
    <citation type="submission" date="2022-01" db="EMBL/GenBank/DDBJ databases">
        <title>Genome sequencing of Zunongwangia sp. M21534 genome.</title>
        <authorList>
            <person name="Chen Y."/>
            <person name="Dong C."/>
            <person name="Shao Z."/>
        </authorList>
    </citation>
    <scope>NUCLEOTIDE SEQUENCE</scope>
    <source>
        <strain evidence="1">MCCC M21534</strain>
    </source>
</reference>
<name>A0A9X1ZXV8_9FLAO</name>
<evidence type="ECO:0000313" key="1">
    <source>
        <dbReference type="EMBL" id="MCL6219698.1"/>
    </source>
</evidence>
<keyword evidence="2" id="KW-1185">Reference proteome</keyword>
<dbReference type="EMBL" id="JAKHSK010000025">
    <property type="protein sequence ID" value="MCL6219698.1"/>
    <property type="molecule type" value="Genomic_DNA"/>
</dbReference>
<gene>
    <name evidence="1" type="ORF">L1967_15505</name>
</gene>
<proteinExistence type="predicted"/>
<sequence>MDNKAELIEKRKKIIAGLEKTYQKLVEFKRYKKTPLIIARNGEIVEIAPEELKPNTPYITNGDMKV</sequence>
<organism evidence="1 2">
    <name type="scientific">Zunongwangia pacifica</name>
    <dbReference type="NCBI Taxonomy" id="2911062"/>
    <lineage>
        <taxon>Bacteria</taxon>
        <taxon>Pseudomonadati</taxon>
        <taxon>Bacteroidota</taxon>
        <taxon>Flavobacteriia</taxon>
        <taxon>Flavobacteriales</taxon>
        <taxon>Flavobacteriaceae</taxon>
        <taxon>Zunongwangia</taxon>
    </lineage>
</organism>
<dbReference type="RefSeq" id="WP_249602413.1">
    <property type="nucleotide sequence ID" value="NZ_JAKHSK010000025.1"/>
</dbReference>
<dbReference type="AlphaFoldDB" id="A0A9X1ZXV8"/>